<evidence type="ECO:0000313" key="2">
    <source>
        <dbReference type="EMBL" id="CAA9438986.1"/>
    </source>
</evidence>
<feature type="region of interest" description="Disordered" evidence="1">
    <location>
        <begin position="1"/>
        <end position="71"/>
    </location>
</feature>
<dbReference type="EMBL" id="CADCUU010000504">
    <property type="protein sequence ID" value="CAA9438986.1"/>
    <property type="molecule type" value="Genomic_DNA"/>
</dbReference>
<dbReference type="AlphaFoldDB" id="A0A6J4QB70"/>
<organism evidence="2">
    <name type="scientific">uncultured Rubellimicrobium sp</name>
    <dbReference type="NCBI Taxonomy" id="543078"/>
    <lineage>
        <taxon>Bacteria</taxon>
        <taxon>Pseudomonadati</taxon>
        <taxon>Pseudomonadota</taxon>
        <taxon>Alphaproteobacteria</taxon>
        <taxon>Rhodobacterales</taxon>
        <taxon>Roseobacteraceae</taxon>
        <taxon>Rubellimicrobium</taxon>
        <taxon>environmental samples</taxon>
    </lineage>
</organism>
<sequence>GSPGLDRCPHHAPGAPGRGLEHRARGARPPCGADGRGPAGEAPAGAAGEPGSASVLLHRSDAGRVRRDAGL</sequence>
<feature type="non-terminal residue" evidence="2">
    <location>
        <position position="71"/>
    </location>
</feature>
<feature type="compositionally biased region" description="Basic and acidic residues" evidence="1">
    <location>
        <begin position="58"/>
        <end position="71"/>
    </location>
</feature>
<gene>
    <name evidence="2" type="ORF">AVDCRST_MAG15-3392</name>
</gene>
<accession>A0A6J4QB70</accession>
<feature type="compositionally biased region" description="Low complexity" evidence="1">
    <location>
        <begin position="39"/>
        <end position="54"/>
    </location>
</feature>
<evidence type="ECO:0000256" key="1">
    <source>
        <dbReference type="SAM" id="MobiDB-lite"/>
    </source>
</evidence>
<protein>
    <submittedName>
        <fullName evidence="2">Uncharacterized protein</fullName>
    </submittedName>
</protein>
<feature type="non-terminal residue" evidence="2">
    <location>
        <position position="1"/>
    </location>
</feature>
<name>A0A6J4QB70_9RHOB</name>
<reference evidence="2" key="1">
    <citation type="submission" date="2020-02" db="EMBL/GenBank/DDBJ databases">
        <authorList>
            <person name="Meier V. D."/>
        </authorList>
    </citation>
    <scope>NUCLEOTIDE SEQUENCE</scope>
    <source>
        <strain evidence="2">AVDCRST_MAG15</strain>
    </source>
</reference>
<proteinExistence type="predicted"/>